<evidence type="ECO:0000313" key="1">
    <source>
        <dbReference type="EMBL" id="KKS39773.1"/>
    </source>
</evidence>
<proteinExistence type="predicted"/>
<accession>A0A0G1BQM3</accession>
<sequence length="156" mass="17193">HNECLGNLPPTPPSPPPPGLITNLQPNNYQLGTIRVNEKYYIDRDYVLTSVPLELDGLAMIKTANDDKKQPTSSTRITFNLNYDATIYILHDERAPLAWLLGQGFGVTNLAMGVSDSYYLPKIFSKSFTAGKVELPGNGCLSETCSNYAVIIKLNQ</sequence>
<gene>
    <name evidence="1" type="ORF">UV02_C0056G0014</name>
</gene>
<comment type="caution">
    <text evidence="1">The sequence shown here is derived from an EMBL/GenBank/DDBJ whole genome shotgun (WGS) entry which is preliminary data.</text>
</comment>
<dbReference type="Proteomes" id="UP000034516">
    <property type="component" value="Unassembled WGS sequence"/>
</dbReference>
<dbReference type="EMBL" id="LCCW01000056">
    <property type="protein sequence ID" value="KKS39773.1"/>
    <property type="molecule type" value="Genomic_DNA"/>
</dbReference>
<reference evidence="1 2" key="1">
    <citation type="journal article" date="2015" name="Nature">
        <title>rRNA introns, odd ribosomes, and small enigmatic genomes across a large radiation of phyla.</title>
        <authorList>
            <person name="Brown C.T."/>
            <person name="Hug L.A."/>
            <person name="Thomas B.C."/>
            <person name="Sharon I."/>
            <person name="Castelle C.J."/>
            <person name="Singh A."/>
            <person name="Wilkins M.J."/>
            <person name="Williams K.H."/>
            <person name="Banfield J.F."/>
        </authorList>
    </citation>
    <scope>NUCLEOTIDE SEQUENCE [LARGE SCALE GENOMIC DNA]</scope>
</reference>
<feature type="non-terminal residue" evidence="1">
    <location>
        <position position="1"/>
    </location>
</feature>
<organism evidence="1 2">
    <name type="scientific">Candidatus Kuenenbacteria bacterium GW2011_GWA2_42_15</name>
    <dbReference type="NCBI Taxonomy" id="1618677"/>
    <lineage>
        <taxon>Bacteria</taxon>
        <taxon>Candidatus Kueneniibacteriota</taxon>
    </lineage>
</organism>
<protein>
    <submittedName>
        <fullName evidence="1">Uncharacterized protein</fullName>
    </submittedName>
</protein>
<dbReference type="AlphaFoldDB" id="A0A0G1BQM3"/>
<name>A0A0G1BQM3_9BACT</name>
<evidence type="ECO:0000313" key="2">
    <source>
        <dbReference type="Proteomes" id="UP000034516"/>
    </source>
</evidence>